<accession>A0A2R4X2Z2</accession>
<dbReference type="EMBL" id="CP028858">
    <property type="protein sequence ID" value="AWB28063.1"/>
    <property type="molecule type" value="Genomic_DNA"/>
</dbReference>
<evidence type="ECO:0000256" key="1">
    <source>
        <dbReference type="ARBA" id="ARBA00022801"/>
    </source>
</evidence>
<evidence type="ECO:0000313" key="5">
    <source>
        <dbReference type="Proteomes" id="UP000244727"/>
    </source>
</evidence>
<organism evidence="4 5">
    <name type="scientific">Halococcoides cellulosivorans</name>
    <dbReference type="NCBI Taxonomy" id="1679096"/>
    <lineage>
        <taxon>Archaea</taxon>
        <taxon>Methanobacteriati</taxon>
        <taxon>Methanobacteriota</taxon>
        <taxon>Stenosarchaea group</taxon>
        <taxon>Halobacteria</taxon>
        <taxon>Halobacteriales</taxon>
        <taxon>Haloarculaceae</taxon>
        <taxon>Halococcoides</taxon>
    </lineage>
</organism>
<dbReference type="InterPro" id="IPR036866">
    <property type="entry name" value="RibonucZ/Hydroxyglut_hydro"/>
</dbReference>
<dbReference type="GeneID" id="36512894"/>
<evidence type="ECO:0000256" key="2">
    <source>
        <dbReference type="HAMAP-Rule" id="MF_00457"/>
    </source>
</evidence>
<feature type="domain" description="Metallo-beta-lactamase" evidence="3">
    <location>
        <begin position="7"/>
        <end position="195"/>
    </location>
</feature>
<dbReference type="SUPFAM" id="SSF56281">
    <property type="entry name" value="Metallo-hydrolase/oxidoreductase"/>
    <property type="match status" value="1"/>
</dbReference>
<dbReference type="RefSeq" id="WP_108383163.1">
    <property type="nucleotide sequence ID" value="NZ_CP028858.1"/>
</dbReference>
<dbReference type="InterPro" id="IPR022877">
    <property type="entry name" value="UPF0173"/>
</dbReference>
<reference evidence="4 5" key="1">
    <citation type="submission" date="2018-04" db="EMBL/GenBank/DDBJ databases">
        <title>Halococcoides cellulosivorans gen. nov., sp. nov., an extremely halophilic cellulose-utilizing haloarchaeon from hypersaline lakes.</title>
        <authorList>
            <person name="Sorokin D.Y."/>
            <person name="Toshchakov S.V."/>
            <person name="Samarov N.I."/>
            <person name="Korzhenkov A."/>
            <person name="Kublanov I.V."/>
        </authorList>
    </citation>
    <scope>NUCLEOTIDE SEQUENCE [LARGE SCALE GENOMIC DNA]</scope>
    <source>
        <strain evidence="4 5">HArcel1</strain>
    </source>
</reference>
<protein>
    <recommendedName>
        <fullName evidence="2">UPF0173 metal-dependent hydrolase HARCEL1_10265</fullName>
    </recommendedName>
</protein>
<dbReference type="PANTHER" id="PTHR43546:SF3">
    <property type="entry name" value="UPF0173 METAL-DEPENDENT HYDROLASE MJ1163"/>
    <property type="match status" value="1"/>
</dbReference>
<dbReference type="Gene3D" id="3.60.15.10">
    <property type="entry name" value="Ribonuclease Z/Hydroxyacylglutathione hydrolase-like"/>
    <property type="match status" value="1"/>
</dbReference>
<dbReference type="SMART" id="SM00849">
    <property type="entry name" value="Lactamase_B"/>
    <property type="match status" value="1"/>
</dbReference>
<dbReference type="NCBIfam" id="NF001911">
    <property type="entry name" value="PRK00685.1"/>
    <property type="match status" value="1"/>
</dbReference>
<proteinExistence type="inferred from homology"/>
<dbReference type="PANTHER" id="PTHR43546">
    <property type="entry name" value="UPF0173 METAL-DEPENDENT HYDROLASE MJ1163-RELATED"/>
    <property type="match status" value="1"/>
</dbReference>
<comment type="similarity">
    <text evidence="2">Belongs to the UPF0173 family.</text>
</comment>
<keyword evidence="5" id="KW-1185">Reference proteome</keyword>
<dbReference type="GO" id="GO:0016787">
    <property type="term" value="F:hydrolase activity"/>
    <property type="evidence" value="ECO:0007669"/>
    <property type="project" value="UniProtKB-UniRule"/>
</dbReference>
<dbReference type="Pfam" id="PF13483">
    <property type="entry name" value="Lactamase_B_3"/>
    <property type="match status" value="1"/>
</dbReference>
<sequence>MELTWFGHSTWRVEIDSTTLLIDPFFDNPKTDADPTDVDPDYVLLTHGHADHIADVGAYDCPVAGTPEVVGYCEQAFDIGETIGFNLGGTIELGDAHVTMHRADHSNGMETAPDATGGMPAGYLIGAAPPLAADDDPVFYHAGDTALMSEMADVIGEFLEPDVAAVPIGDHFTMGPEQAAIAVDWVGADLALPMHYDSFPPIEVDTDEFADAVESHSDARALVCDADERLAVESELPATAAD</sequence>
<name>A0A2R4X2Z2_9EURY</name>
<evidence type="ECO:0000259" key="3">
    <source>
        <dbReference type="SMART" id="SM00849"/>
    </source>
</evidence>
<dbReference type="KEGG" id="harc:HARCEL1_10265"/>
<dbReference type="InterPro" id="IPR001279">
    <property type="entry name" value="Metallo-B-lactamas"/>
</dbReference>
<gene>
    <name evidence="4" type="ORF">HARCEL1_10265</name>
</gene>
<dbReference type="Proteomes" id="UP000244727">
    <property type="component" value="Chromosome"/>
</dbReference>
<dbReference type="InterPro" id="IPR050114">
    <property type="entry name" value="UPF0173_UPF0282_UlaG_hydrolase"/>
</dbReference>
<dbReference type="HAMAP" id="MF_00457">
    <property type="entry name" value="UPF0173"/>
    <property type="match status" value="1"/>
</dbReference>
<keyword evidence="1 2" id="KW-0378">Hydrolase</keyword>
<evidence type="ECO:0000313" key="4">
    <source>
        <dbReference type="EMBL" id="AWB28063.1"/>
    </source>
</evidence>
<dbReference type="AlphaFoldDB" id="A0A2R4X2Z2"/>